<dbReference type="Proteomes" id="UP000442533">
    <property type="component" value="Unassembled WGS sequence"/>
</dbReference>
<dbReference type="RefSeq" id="WP_155065924.1">
    <property type="nucleotide sequence ID" value="NZ_WMIF01000037.1"/>
</dbReference>
<dbReference type="EMBL" id="WMIF01000037">
    <property type="protein sequence ID" value="MTH36409.1"/>
    <property type="molecule type" value="Genomic_DNA"/>
</dbReference>
<keyword evidence="2" id="KW-1185">Reference proteome</keyword>
<reference evidence="1 2" key="1">
    <citation type="submission" date="2019-11" db="EMBL/GenBank/DDBJ databases">
        <authorList>
            <person name="Dong K."/>
        </authorList>
    </citation>
    <scope>NUCLEOTIDE SEQUENCE [LARGE SCALE GENOMIC DNA]</scope>
    <source>
        <strain evidence="1 2">JCM 17370</strain>
    </source>
</reference>
<evidence type="ECO:0000313" key="1">
    <source>
        <dbReference type="EMBL" id="MTH36409.1"/>
    </source>
</evidence>
<sequence>MIRLRTAGHSALLISDTIGMSPEMVGRYSRQQDKTESALAVLKEMHERAAVKLPQNGQQK</sequence>
<proteinExistence type="predicted"/>
<organism evidence="1 2">
    <name type="scientific">Paracoccus limosus</name>
    <dbReference type="NCBI Taxonomy" id="913252"/>
    <lineage>
        <taxon>Bacteria</taxon>
        <taxon>Pseudomonadati</taxon>
        <taxon>Pseudomonadota</taxon>
        <taxon>Alphaproteobacteria</taxon>
        <taxon>Rhodobacterales</taxon>
        <taxon>Paracoccaceae</taxon>
        <taxon>Paracoccus</taxon>
    </lineage>
</organism>
<protein>
    <recommendedName>
        <fullName evidence="3">Integrase</fullName>
    </recommendedName>
</protein>
<accession>A0A844H5Y5</accession>
<gene>
    <name evidence="1" type="ORF">GL279_17590</name>
</gene>
<name>A0A844H5Y5_9RHOB</name>
<dbReference type="AlphaFoldDB" id="A0A844H5Y5"/>
<comment type="caution">
    <text evidence="1">The sequence shown here is derived from an EMBL/GenBank/DDBJ whole genome shotgun (WGS) entry which is preliminary data.</text>
</comment>
<evidence type="ECO:0000313" key="2">
    <source>
        <dbReference type="Proteomes" id="UP000442533"/>
    </source>
</evidence>
<evidence type="ECO:0008006" key="3">
    <source>
        <dbReference type="Google" id="ProtNLM"/>
    </source>
</evidence>